<evidence type="ECO:0000313" key="6">
    <source>
        <dbReference type="EMBL" id="SFB82013.1"/>
    </source>
</evidence>
<organism evidence="6 7">
    <name type="scientific">Natronobacterium haloterrestre</name>
    <name type="common">Halobiforma haloterrestris</name>
    <dbReference type="NCBI Taxonomy" id="148448"/>
    <lineage>
        <taxon>Archaea</taxon>
        <taxon>Methanobacteriati</taxon>
        <taxon>Methanobacteriota</taxon>
        <taxon>Stenosarchaea group</taxon>
        <taxon>Halobacteria</taxon>
        <taxon>Halobacteriales</taxon>
        <taxon>Natrialbaceae</taxon>
        <taxon>Natronobacterium</taxon>
    </lineage>
</organism>
<accession>A0A1I1EAR7</accession>
<dbReference type="InterPro" id="IPR051400">
    <property type="entry name" value="HAD-like_hydrolase"/>
</dbReference>
<keyword evidence="4 6" id="KW-0378">Hydrolase</keyword>
<dbReference type="InterPro" id="IPR036412">
    <property type="entry name" value="HAD-like_sf"/>
</dbReference>
<evidence type="ECO:0000256" key="4">
    <source>
        <dbReference type="ARBA" id="ARBA00022801"/>
    </source>
</evidence>
<evidence type="ECO:0000313" key="7">
    <source>
        <dbReference type="Proteomes" id="UP000199161"/>
    </source>
</evidence>
<protein>
    <submittedName>
        <fullName evidence="6">Putative hydrolase of the HAD superfamily</fullName>
    </submittedName>
</protein>
<dbReference type="Gene3D" id="1.10.150.240">
    <property type="entry name" value="Putative phosphatase, domain 2"/>
    <property type="match status" value="1"/>
</dbReference>
<dbReference type="PANTHER" id="PTHR46470">
    <property type="entry name" value="N-ACYLNEURAMINATE-9-PHOSPHATASE"/>
    <property type="match status" value="1"/>
</dbReference>
<dbReference type="SUPFAM" id="SSF56784">
    <property type="entry name" value="HAD-like"/>
    <property type="match status" value="1"/>
</dbReference>
<dbReference type="GO" id="GO:0046872">
    <property type="term" value="F:metal ion binding"/>
    <property type="evidence" value="ECO:0007669"/>
    <property type="project" value="UniProtKB-KW"/>
</dbReference>
<dbReference type="SFLD" id="SFLDS00003">
    <property type="entry name" value="Haloacid_Dehalogenase"/>
    <property type="match status" value="1"/>
</dbReference>
<dbReference type="NCBIfam" id="TIGR01549">
    <property type="entry name" value="HAD-SF-IA-v1"/>
    <property type="match status" value="1"/>
</dbReference>
<keyword evidence="5" id="KW-0460">Magnesium</keyword>
<dbReference type="InterPro" id="IPR023198">
    <property type="entry name" value="PGP-like_dom2"/>
</dbReference>
<comment type="cofactor">
    <cofactor evidence="1">
        <name>Mg(2+)</name>
        <dbReference type="ChEBI" id="CHEBI:18420"/>
    </cofactor>
</comment>
<evidence type="ECO:0000256" key="5">
    <source>
        <dbReference type="ARBA" id="ARBA00022842"/>
    </source>
</evidence>
<dbReference type="EMBL" id="FOKW01000002">
    <property type="protein sequence ID" value="SFB82013.1"/>
    <property type="molecule type" value="Genomic_DNA"/>
</dbReference>
<dbReference type="InterPro" id="IPR006439">
    <property type="entry name" value="HAD-SF_hydro_IA"/>
</dbReference>
<dbReference type="PANTHER" id="PTHR46470:SF2">
    <property type="entry name" value="GLYCERALDEHYDE 3-PHOSPHATE PHOSPHATASE"/>
    <property type="match status" value="1"/>
</dbReference>
<evidence type="ECO:0000256" key="1">
    <source>
        <dbReference type="ARBA" id="ARBA00001946"/>
    </source>
</evidence>
<dbReference type="GO" id="GO:0016791">
    <property type="term" value="F:phosphatase activity"/>
    <property type="evidence" value="ECO:0007669"/>
    <property type="project" value="TreeGrafter"/>
</dbReference>
<dbReference type="InterPro" id="IPR023214">
    <property type="entry name" value="HAD_sf"/>
</dbReference>
<dbReference type="SFLD" id="SFLDG01129">
    <property type="entry name" value="C1.5:_HAD__Beta-PGM__Phosphata"/>
    <property type="match status" value="1"/>
</dbReference>
<keyword evidence="7" id="KW-1185">Reference proteome</keyword>
<name>A0A1I1EAR7_NATHA</name>
<dbReference type="Gene3D" id="3.40.50.1000">
    <property type="entry name" value="HAD superfamily/HAD-like"/>
    <property type="match status" value="1"/>
</dbReference>
<dbReference type="OrthoDB" id="131325at2157"/>
<keyword evidence="3" id="KW-0479">Metal-binding</keyword>
<reference evidence="7" key="1">
    <citation type="submission" date="2016-10" db="EMBL/GenBank/DDBJ databases">
        <authorList>
            <person name="Varghese N."/>
            <person name="Submissions S."/>
        </authorList>
    </citation>
    <scope>NUCLEOTIDE SEQUENCE [LARGE SCALE GENOMIC DNA]</scope>
    <source>
        <strain evidence="7">DSM 13078</strain>
    </source>
</reference>
<comment type="similarity">
    <text evidence="2">Belongs to the HAD-like hydrolase superfamily.</text>
</comment>
<dbReference type="Pfam" id="PF00702">
    <property type="entry name" value="Hydrolase"/>
    <property type="match status" value="1"/>
</dbReference>
<sequence length="216" mass="23846">MYFDLDGTLLEYTRPFDELFARTLPDGVDATESMVKTYSDRVLAALDDLEDDPYERAFAAVCREYDVPGDPAALADEYVETEVAATRVPETTRRLVELVAREHRAGVLTNGDGRMQRRKLTAHGLDDLVESVVVSNEFGARKPASEIFEHAKAELPAETFVYVGDTFEEDIVPARECGFETVYVGDDARTEATLTVADLDDLAAVLRPLLDGTTSS</sequence>
<evidence type="ECO:0000256" key="2">
    <source>
        <dbReference type="ARBA" id="ARBA00007958"/>
    </source>
</evidence>
<gene>
    <name evidence="6" type="ORF">SAMN05444422_102199</name>
</gene>
<evidence type="ECO:0000256" key="3">
    <source>
        <dbReference type="ARBA" id="ARBA00022723"/>
    </source>
</evidence>
<dbReference type="AlphaFoldDB" id="A0A1I1EAR7"/>
<dbReference type="GO" id="GO:0044281">
    <property type="term" value="P:small molecule metabolic process"/>
    <property type="evidence" value="ECO:0007669"/>
    <property type="project" value="UniProtKB-ARBA"/>
</dbReference>
<proteinExistence type="inferred from homology"/>
<dbReference type="Proteomes" id="UP000199161">
    <property type="component" value="Unassembled WGS sequence"/>
</dbReference>